<evidence type="ECO:0000313" key="4">
    <source>
        <dbReference type="WBParaSite" id="nRc.2.0.1.t11475-RA"/>
    </source>
</evidence>
<dbReference type="PANTHER" id="PTHR11607">
    <property type="entry name" value="ALPHA-MANNOSIDASE"/>
    <property type="match status" value="1"/>
</dbReference>
<dbReference type="Proteomes" id="UP000887565">
    <property type="component" value="Unplaced"/>
</dbReference>
<dbReference type="Gene3D" id="1.20.1270.50">
    <property type="entry name" value="Glycoside hydrolase family 38, central domain"/>
    <property type="match status" value="1"/>
</dbReference>
<dbReference type="AlphaFoldDB" id="A0A915IBC9"/>
<feature type="domain" description="Glycoside hydrolase family 38 central" evidence="2">
    <location>
        <begin position="17"/>
        <end position="69"/>
    </location>
</feature>
<accession>A0A915IBC9</accession>
<reference evidence="4" key="1">
    <citation type="submission" date="2022-11" db="UniProtKB">
        <authorList>
            <consortium name="WormBaseParasite"/>
        </authorList>
    </citation>
    <scope>IDENTIFICATION</scope>
</reference>
<dbReference type="GO" id="GO:0006013">
    <property type="term" value="P:mannose metabolic process"/>
    <property type="evidence" value="ECO:0007669"/>
    <property type="project" value="InterPro"/>
</dbReference>
<organism evidence="3 4">
    <name type="scientific">Romanomermis culicivorax</name>
    <name type="common">Nematode worm</name>
    <dbReference type="NCBI Taxonomy" id="13658"/>
    <lineage>
        <taxon>Eukaryota</taxon>
        <taxon>Metazoa</taxon>
        <taxon>Ecdysozoa</taxon>
        <taxon>Nematoda</taxon>
        <taxon>Enoplea</taxon>
        <taxon>Dorylaimia</taxon>
        <taxon>Mermithida</taxon>
        <taxon>Mermithoidea</taxon>
        <taxon>Mermithidae</taxon>
        <taxon>Romanomermis</taxon>
    </lineage>
</organism>
<dbReference type="FunFam" id="1.20.1270.50:FF:000003">
    <property type="entry name" value="Alpha-mannosidase"/>
    <property type="match status" value="1"/>
</dbReference>
<protein>
    <submittedName>
        <fullName evidence="4">Glycoside hydrolase family 38 central domain-containing protein</fullName>
    </submittedName>
</protein>
<dbReference type="WBParaSite" id="nRc.2.0.1.t11475-RA">
    <property type="protein sequence ID" value="nRc.2.0.1.t11475-RA"/>
    <property type="gene ID" value="nRc.2.0.1.g11475"/>
</dbReference>
<keyword evidence="1" id="KW-0378">Hydrolase</keyword>
<evidence type="ECO:0000259" key="2">
    <source>
        <dbReference type="Pfam" id="PF09261"/>
    </source>
</evidence>
<keyword evidence="3" id="KW-1185">Reference proteome</keyword>
<sequence length="111" mass="12164">VCQSLDAIAQLDPLDWGDVDVLHKNLGIVQHHDGVSGTAKQHVTDDYSKLLHQGVMECQQVANDAMKYLGSSQRQSPPYHSLCTLANETICNVSQTADSVKFTDSSLLFAY</sequence>
<name>A0A915IBC9_ROMCU</name>
<evidence type="ECO:0000256" key="1">
    <source>
        <dbReference type="ARBA" id="ARBA00022801"/>
    </source>
</evidence>
<dbReference type="Pfam" id="PF09261">
    <property type="entry name" value="Alpha-mann_mid"/>
    <property type="match status" value="1"/>
</dbReference>
<dbReference type="InterPro" id="IPR037094">
    <property type="entry name" value="Glyco_hydro_38_cen_sf"/>
</dbReference>
<evidence type="ECO:0000313" key="3">
    <source>
        <dbReference type="Proteomes" id="UP000887565"/>
    </source>
</evidence>
<dbReference type="PANTHER" id="PTHR11607:SF3">
    <property type="entry name" value="LYSOSOMAL ALPHA-MANNOSIDASE"/>
    <property type="match status" value="1"/>
</dbReference>
<dbReference type="InterPro" id="IPR015341">
    <property type="entry name" value="Glyco_hydro_38_cen"/>
</dbReference>
<proteinExistence type="predicted"/>
<dbReference type="InterPro" id="IPR050843">
    <property type="entry name" value="Glycosyl_Hydrlase_38"/>
</dbReference>
<dbReference type="GO" id="GO:0004559">
    <property type="term" value="F:alpha-mannosidase activity"/>
    <property type="evidence" value="ECO:0007669"/>
    <property type="project" value="InterPro"/>
</dbReference>
<dbReference type="SUPFAM" id="SSF88688">
    <property type="entry name" value="Families 57/38 glycoside transferase middle domain"/>
    <property type="match status" value="1"/>
</dbReference>
<dbReference type="InterPro" id="IPR028995">
    <property type="entry name" value="Glyco_hydro_57/38_cen_sf"/>
</dbReference>